<feature type="compositionally biased region" description="Pro residues" evidence="1">
    <location>
        <begin position="163"/>
        <end position="177"/>
    </location>
</feature>
<dbReference type="EMBL" id="JARKIB010000135">
    <property type="protein sequence ID" value="KAJ7733929.1"/>
    <property type="molecule type" value="Genomic_DNA"/>
</dbReference>
<feature type="region of interest" description="Disordered" evidence="1">
    <location>
        <begin position="151"/>
        <end position="180"/>
    </location>
</feature>
<keyword evidence="2" id="KW-0808">Transferase</keyword>
<dbReference type="InterPro" id="IPR021047">
    <property type="entry name" value="Mannosyltransferase_CMT1"/>
</dbReference>
<organism evidence="2 3">
    <name type="scientific">Mycena metata</name>
    <dbReference type="NCBI Taxonomy" id="1033252"/>
    <lineage>
        <taxon>Eukaryota</taxon>
        <taxon>Fungi</taxon>
        <taxon>Dikarya</taxon>
        <taxon>Basidiomycota</taxon>
        <taxon>Agaricomycotina</taxon>
        <taxon>Agaricomycetes</taxon>
        <taxon>Agaricomycetidae</taxon>
        <taxon>Agaricales</taxon>
        <taxon>Marasmiineae</taxon>
        <taxon>Mycenaceae</taxon>
        <taxon>Mycena</taxon>
    </lineage>
</organism>
<dbReference type="Proteomes" id="UP001215598">
    <property type="component" value="Unassembled WGS sequence"/>
</dbReference>
<dbReference type="PANTHER" id="PTHR34144:SF7">
    <property type="entry name" value="EXPORT PROTEIN (CAP59), PUTATIVE (AFU_ORTHOLOGUE AFUA_7G05020)-RELATED"/>
    <property type="match status" value="1"/>
</dbReference>
<evidence type="ECO:0000313" key="2">
    <source>
        <dbReference type="EMBL" id="KAJ7733929.1"/>
    </source>
</evidence>
<evidence type="ECO:0000313" key="3">
    <source>
        <dbReference type="Proteomes" id="UP001215598"/>
    </source>
</evidence>
<evidence type="ECO:0000256" key="1">
    <source>
        <dbReference type="SAM" id="MobiDB-lite"/>
    </source>
</evidence>
<dbReference type="GO" id="GO:0016757">
    <property type="term" value="F:glycosyltransferase activity"/>
    <property type="evidence" value="ECO:0007669"/>
    <property type="project" value="UniProtKB-KW"/>
</dbReference>
<proteinExistence type="predicted"/>
<dbReference type="AlphaFoldDB" id="A0AAD7MVJ7"/>
<sequence length="204" mass="22607">MAMAGLQRVPAVERIGRKERARGASKSKVESPVRNLVMEPLVQHGGYTRVFGNDVFMEAEWIVEPLDTKGGDFDMACSLDLAYWGLYDQWVIRDRLGGMVSTLWPYFLEDTGFRAVMADEPAPVFTCWNGIIAVRADPFLPPALRTGQLSTSPLSRPLAPTHPAYPNPLTSPPPRRPPYASAPRRGRVLLLRIFPPPVRSPAAV</sequence>
<reference evidence="2" key="1">
    <citation type="submission" date="2023-03" db="EMBL/GenBank/DDBJ databases">
        <title>Massive genome expansion in bonnet fungi (Mycena s.s.) driven by repeated elements and novel gene families across ecological guilds.</title>
        <authorList>
            <consortium name="Lawrence Berkeley National Laboratory"/>
            <person name="Harder C.B."/>
            <person name="Miyauchi S."/>
            <person name="Viragh M."/>
            <person name="Kuo A."/>
            <person name="Thoen E."/>
            <person name="Andreopoulos B."/>
            <person name="Lu D."/>
            <person name="Skrede I."/>
            <person name="Drula E."/>
            <person name="Henrissat B."/>
            <person name="Morin E."/>
            <person name="Kohler A."/>
            <person name="Barry K."/>
            <person name="LaButti K."/>
            <person name="Morin E."/>
            <person name="Salamov A."/>
            <person name="Lipzen A."/>
            <person name="Mereny Z."/>
            <person name="Hegedus B."/>
            <person name="Baldrian P."/>
            <person name="Stursova M."/>
            <person name="Weitz H."/>
            <person name="Taylor A."/>
            <person name="Grigoriev I.V."/>
            <person name="Nagy L.G."/>
            <person name="Martin F."/>
            <person name="Kauserud H."/>
        </authorList>
    </citation>
    <scope>NUCLEOTIDE SEQUENCE</scope>
    <source>
        <strain evidence="2">CBHHK182m</strain>
    </source>
</reference>
<dbReference type="Pfam" id="PF11735">
    <property type="entry name" value="CAP59_mtransfer"/>
    <property type="match status" value="1"/>
</dbReference>
<keyword evidence="3" id="KW-1185">Reference proteome</keyword>
<dbReference type="PANTHER" id="PTHR34144">
    <property type="entry name" value="CHROMOSOME 8, WHOLE GENOME SHOTGUN SEQUENCE"/>
    <property type="match status" value="1"/>
</dbReference>
<accession>A0AAD7MVJ7</accession>
<protein>
    <submittedName>
        <fullName evidence="2">Cryptococcal mannosyltransferase 1-domain-containing protein</fullName>
    </submittedName>
</protein>
<name>A0AAD7MVJ7_9AGAR</name>
<keyword evidence="2" id="KW-0328">Glycosyltransferase</keyword>
<comment type="caution">
    <text evidence="2">The sequence shown here is derived from an EMBL/GenBank/DDBJ whole genome shotgun (WGS) entry which is preliminary data.</text>
</comment>
<gene>
    <name evidence="2" type="ORF">B0H16DRAFT_1467814</name>
</gene>